<keyword evidence="2" id="KW-1185">Reference proteome</keyword>
<evidence type="ECO:0000313" key="1">
    <source>
        <dbReference type="EMBL" id="CAJ1954897.1"/>
    </source>
</evidence>
<protein>
    <submittedName>
        <fullName evidence="1">Uncharacterized protein</fullName>
    </submittedName>
</protein>
<organism evidence="1 2">
    <name type="scientific">Cylindrotheca closterium</name>
    <dbReference type="NCBI Taxonomy" id="2856"/>
    <lineage>
        <taxon>Eukaryota</taxon>
        <taxon>Sar</taxon>
        <taxon>Stramenopiles</taxon>
        <taxon>Ochrophyta</taxon>
        <taxon>Bacillariophyta</taxon>
        <taxon>Bacillariophyceae</taxon>
        <taxon>Bacillariophycidae</taxon>
        <taxon>Bacillariales</taxon>
        <taxon>Bacillariaceae</taxon>
        <taxon>Cylindrotheca</taxon>
    </lineage>
</organism>
<dbReference type="Proteomes" id="UP001295423">
    <property type="component" value="Unassembled WGS sequence"/>
</dbReference>
<name>A0AAD2FWN7_9STRA</name>
<dbReference type="AlphaFoldDB" id="A0AAD2FWN7"/>
<accession>A0AAD2FWN7</accession>
<sequence>MKTNSSISRPKRVQFSKVVKVHGVKCIDDYTASERSKIWIDANGYSRIRENNRSIVEMIDNGEREEDKREICFRGLEDKSSEASKRRRHTKQEACEVVLYAQEAQCDELLSGNLDWEPIREAYLSVSSDSSSVAQEVGLSDAFNAWGGYLKSTGDDAQKLRLSTRPIMQSPRLQHHRSLSHVF</sequence>
<dbReference type="EMBL" id="CAKOGP040001870">
    <property type="protein sequence ID" value="CAJ1954897.1"/>
    <property type="molecule type" value="Genomic_DNA"/>
</dbReference>
<reference evidence="1" key="1">
    <citation type="submission" date="2023-08" db="EMBL/GenBank/DDBJ databases">
        <authorList>
            <person name="Audoor S."/>
            <person name="Bilcke G."/>
        </authorList>
    </citation>
    <scope>NUCLEOTIDE SEQUENCE</scope>
</reference>
<evidence type="ECO:0000313" key="2">
    <source>
        <dbReference type="Proteomes" id="UP001295423"/>
    </source>
</evidence>
<comment type="caution">
    <text evidence="1">The sequence shown here is derived from an EMBL/GenBank/DDBJ whole genome shotgun (WGS) entry which is preliminary data.</text>
</comment>
<proteinExistence type="predicted"/>
<gene>
    <name evidence="1" type="ORF">CYCCA115_LOCUS15489</name>
</gene>